<feature type="region of interest" description="Disordered" evidence="1">
    <location>
        <begin position="1"/>
        <end position="78"/>
    </location>
</feature>
<dbReference type="AlphaFoldDB" id="A0A9P6CQT0"/>
<feature type="compositionally biased region" description="Polar residues" evidence="1">
    <location>
        <begin position="1"/>
        <end position="17"/>
    </location>
</feature>
<gene>
    <name evidence="4" type="ORF">BDN70DRAFT_882700</name>
</gene>
<keyword evidence="2" id="KW-0472">Membrane</keyword>
<evidence type="ECO:0000256" key="2">
    <source>
        <dbReference type="SAM" id="Phobius"/>
    </source>
</evidence>
<accession>A0A9P6CQT0</accession>
<evidence type="ECO:0000313" key="4">
    <source>
        <dbReference type="EMBL" id="KAF9476211.1"/>
    </source>
</evidence>
<feature type="compositionally biased region" description="Low complexity" evidence="1">
    <location>
        <begin position="44"/>
        <end position="59"/>
    </location>
</feature>
<feature type="transmembrane region" description="Helical" evidence="2">
    <location>
        <begin position="233"/>
        <end position="252"/>
    </location>
</feature>
<protein>
    <recommendedName>
        <fullName evidence="3">SMODS and SLOG-associating 2TM effector domain-containing protein</fullName>
    </recommendedName>
</protein>
<comment type="caution">
    <text evidence="4">The sequence shown here is derived from an EMBL/GenBank/DDBJ whole genome shotgun (WGS) entry which is preliminary data.</text>
</comment>
<dbReference type="InterPro" id="IPR041622">
    <property type="entry name" value="SLATT_fungi"/>
</dbReference>
<sequence length="321" mass="35055">MSTEHATPSSRQDNQPASIHEGTPSDQAANSRPLTQEGDPFRTNSDSQEPQPNQPQESSAANITQPPQTYYPLSPTNLHRNGEAESLWRQDTLAQNRLSEPYRRSDLVDQPLPPLPGGVRLTDNGYTPRRQRTISIDPRVSGPPQSARPSQLNSRQALNERPDTFFDDKAGVVAGSIRSRLSKTIESATSERDKYASRARYTGLALNVAIGLQVLLGSLTTGLSAVATQGKNAAVATTILGALATLVASYLARARGSNEPELSITRVKDLEHFLRDCNNFSDDHGDYVGHDFDEQLEGFRQRFEELLGNANGERKLSPPGA</sequence>
<evidence type="ECO:0000259" key="3">
    <source>
        <dbReference type="Pfam" id="PF18142"/>
    </source>
</evidence>
<dbReference type="EMBL" id="MU155302">
    <property type="protein sequence ID" value="KAF9476211.1"/>
    <property type="molecule type" value="Genomic_DNA"/>
</dbReference>
<proteinExistence type="predicted"/>
<feature type="compositionally biased region" description="Polar residues" evidence="1">
    <location>
        <begin position="24"/>
        <end position="34"/>
    </location>
</feature>
<keyword evidence="2" id="KW-1133">Transmembrane helix</keyword>
<dbReference type="Pfam" id="PF18142">
    <property type="entry name" value="SLATT_fungal"/>
    <property type="match status" value="1"/>
</dbReference>
<feature type="region of interest" description="Disordered" evidence="1">
    <location>
        <begin position="99"/>
        <end position="156"/>
    </location>
</feature>
<feature type="domain" description="SMODS and SLOG-associating 2TM effector" evidence="3">
    <location>
        <begin position="188"/>
        <end position="309"/>
    </location>
</feature>
<evidence type="ECO:0000256" key="1">
    <source>
        <dbReference type="SAM" id="MobiDB-lite"/>
    </source>
</evidence>
<name>A0A9P6CQT0_9AGAR</name>
<evidence type="ECO:0000313" key="5">
    <source>
        <dbReference type="Proteomes" id="UP000807469"/>
    </source>
</evidence>
<dbReference type="OrthoDB" id="3245801at2759"/>
<keyword evidence="2" id="KW-0812">Transmembrane</keyword>
<dbReference type="NCBIfam" id="NF033635">
    <property type="entry name" value="SLATT_fungal"/>
    <property type="match status" value="1"/>
</dbReference>
<feature type="compositionally biased region" description="Polar residues" evidence="1">
    <location>
        <begin position="143"/>
        <end position="156"/>
    </location>
</feature>
<keyword evidence="5" id="KW-1185">Reference proteome</keyword>
<organism evidence="4 5">
    <name type="scientific">Pholiota conissans</name>
    <dbReference type="NCBI Taxonomy" id="109636"/>
    <lineage>
        <taxon>Eukaryota</taxon>
        <taxon>Fungi</taxon>
        <taxon>Dikarya</taxon>
        <taxon>Basidiomycota</taxon>
        <taxon>Agaricomycotina</taxon>
        <taxon>Agaricomycetes</taxon>
        <taxon>Agaricomycetidae</taxon>
        <taxon>Agaricales</taxon>
        <taxon>Agaricineae</taxon>
        <taxon>Strophariaceae</taxon>
        <taxon>Pholiota</taxon>
    </lineage>
</organism>
<feature type="transmembrane region" description="Helical" evidence="2">
    <location>
        <begin position="204"/>
        <end position="227"/>
    </location>
</feature>
<reference evidence="4" key="1">
    <citation type="submission" date="2020-11" db="EMBL/GenBank/DDBJ databases">
        <authorList>
            <consortium name="DOE Joint Genome Institute"/>
            <person name="Ahrendt S."/>
            <person name="Riley R."/>
            <person name="Andreopoulos W."/>
            <person name="Labutti K."/>
            <person name="Pangilinan J."/>
            <person name="Ruiz-Duenas F.J."/>
            <person name="Barrasa J.M."/>
            <person name="Sanchez-Garcia M."/>
            <person name="Camarero S."/>
            <person name="Miyauchi S."/>
            <person name="Serrano A."/>
            <person name="Linde D."/>
            <person name="Babiker R."/>
            <person name="Drula E."/>
            <person name="Ayuso-Fernandez I."/>
            <person name="Pacheco R."/>
            <person name="Padilla G."/>
            <person name="Ferreira P."/>
            <person name="Barriuso J."/>
            <person name="Kellner H."/>
            <person name="Castanera R."/>
            <person name="Alfaro M."/>
            <person name="Ramirez L."/>
            <person name="Pisabarro A.G."/>
            <person name="Kuo A."/>
            <person name="Tritt A."/>
            <person name="Lipzen A."/>
            <person name="He G."/>
            <person name="Yan M."/>
            <person name="Ng V."/>
            <person name="Cullen D."/>
            <person name="Martin F."/>
            <person name="Rosso M.-N."/>
            <person name="Henrissat B."/>
            <person name="Hibbett D."/>
            <person name="Martinez A.T."/>
            <person name="Grigoriev I.V."/>
        </authorList>
    </citation>
    <scope>NUCLEOTIDE SEQUENCE</scope>
    <source>
        <strain evidence="4">CIRM-BRFM 674</strain>
    </source>
</reference>
<dbReference type="Proteomes" id="UP000807469">
    <property type="component" value="Unassembled WGS sequence"/>
</dbReference>